<reference evidence="2 3" key="1">
    <citation type="submission" date="2016-11" db="EMBL/GenBank/DDBJ databases">
        <authorList>
            <person name="Jaros S."/>
            <person name="Januszkiewicz K."/>
            <person name="Wedrychowicz H."/>
        </authorList>
    </citation>
    <scope>NUCLEOTIDE SEQUENCE [LARGE SCALE GENOMIC DNA]</scope>
    <source>
        <strain evidence="2 3">DSM 28715</strain>
    </source>
</reference>
<keyword evidence="1" id="KW-0812">Transmembrane</keyword>
<dbReference type="RefSeq" id="WP_072900079.1">
    <property type="nucleotide sequence ID" value="NZ_FQXB01000001.1"/>
</dbReference>
<organism evidence="2 3">
    <name type="scientific">Cognatiyoonia sediminum</name>
    <dbReference type="NCBI Taxonomy" id="1508389"/>
    <lineage>
        <taxon>Bacteria</taxon>
        <taxon>Pseudomonadati</taxon>
        <taxon>Pseudomonadota</taxon>
        <taxon>Alphaproteobacteria</taxon>
        <taxon>Rhodobacterales</taxon>
        <taxon>Paracoccaceae</taxon>
        <taxon>Cognatiyoonia</taxon>
    </lineage>
</organism>
<dbReference type="Proteomes" id="UP000184074">
    <property type="component" value="Unassembled WGS sequence"/>
</dbReference>
<feature type="transmembrane region" description="Helical" evidence="1">
    <location>
        <begin position="92"/>
        <end position="112"/>
    </location>
</feature>
<evidence type="ECO:0000313" key="2">
    <source>
        <dbReference type="EMBL" id="SHG88310.1"/>
    </source>
</evidence>
<evidence type="ECO:0000256" key="1">
    <source>
        <dbReference type="SAM" id="Phobius"/>
    </source>
</evidence>
<dbReference type="AlphaFoldDB" id="A0A1M5NFJ9"/>
<dbReference type="OrthoDB" id="7851303at2"/>
<dbReference type="STRING" id="1508389.SAMN05444003_1388"/>
<dbReference type="InterPro" id="IPR006750">
    <property type="entry name" value="YdcZ"/>
</dbReference>
<sequence>MIPFVLMAFTAGLLIGLSRQLNGRLSLSTSAMEASFWNHIVGAIFLTLAAFALGGLFEGDLENIPLWAYLGGPIGVIFIAASSWLITRIGAVSTTMLIIAGQMIFGILLDMIRGVPGDLTIRILGTALILGGMWLLHRPAKAAA</sequence>
<feature type="transmembrane region" description="Helical" evidence="1">
    <location>
        <begin position="36"/>
        <end position="57"/>
    </location>
</feature>
<proteinExistence type="predicted"/>
<evidence type="ECO:0000313" key="3">
    <source>
        <dbReference type="Proteomes" id="UP000184074"/>
    </source>
</evidence>
<feature type="transmembrane region" description="Helical" evidence="1">
    <location>
        <begin position="66"/>
        <end position="86"/>
    </location>
</feature>
<gene>
    <name evidence="2" type="ORF">SAMN05444003_1388</name>
</gene>
<dbReference type="PANTHER" id="PTHR34821:SF2">
    <property type="entry name" value="INNER MEMBRANE PROTEIN YDCZ"/>
    <property type="match status" value="1"/>
</dbReference>
<name>A0A1M5NFJ9_9RHOB</name>
<dbReference type="GO" id="GO:0005886">
    <property type="term" value="C:plasma membrane"/>
    <property type="evidence" value="ECO:0007669"/>
    <property type="project" value="TreeGrafter"/>
</dbReference>
<protein>
    <submittedName>
        <fullName evidence="2">Transporter family-2 protein</fullName>
    </submittedName>
</protein>
<keyword evidence="1" id="KW-0472">Membrane</keyword>
<dbReference type="PANTHER" id="PTHR34821">
    <property type="entry name" value="INNER MEMBRANE PROTEIN YDCZ"/>
    <property type="match status" value="1"/>
</dbReference>
<keyword evidence="3" id="KW-1185">Reference proteome</keyword>
<dbReference type="EMBL" id="FQXB01000001">
    <property type="protein sequence ID" value="SHG88310.1"/>
    <property type="molecule type" value="Genomic_DNA"/>
</dbReference>
<accession>A0A1M5NFJ9</accession>
<feature type="transmembrane region" description="Helical" evidence="1">
    <location>
        <begin position="119"/>
        <end position="137"/>
    </location>
</feature>
<dbReference type="Pfam" id="PF04657">
    <property type="entry name" value="DMT_YdcZ"/>
    <property type="match status" value="1"/>
</dbReference>
<keyword evidence="1" id="KW-1133">Transmembrane helix</keyword>